<name>A0ABP9W7L5_9DEIO</name>
<feature type="active site" evidence="4">
    <location>
        <position position="20"/>
    </location>
</feature>
<feature type="active site" evidence="4">
    <location>
        <position position="38"/>
    </location>
</feature>
<evidence type="ECO:0000256" key="3">
    <source>
        <dbReference type="ARBA" id="ARBA00047645"/>
    </source>
</evidence>
<dbReference type="PANTHER" id="PTHR47268">
    <property type="entry name" value="ACYLPHOSPHATASE"/>
    <property type="match status" value="1"/>
</dbReference>
<sequence length="90" mass="10219">MRRMRLTALVSGTVQGVGYRRYVQRHARDLGLSGSAENLLDGRVEVVAEGSQADLDRLLHWLRRGPPHSRVDDVQTQYSEATGLRDFHVY</sequence>
<evidence type="ECO:0000256" key="2">
    <source>
        <dbReference type="ARBA" id="ARBA00012150"/>
    </source>
</evidence>
<comment type="similarity">
    <text evidence="1 5">Belongs to the acylphosphatase family.</text>
</comment>
<comment type="catalytic activity">
    <reaction evidence="3 4">
        <text>an acyl phosphate + H2O = a carboxylate + phosphate + H(+)</text>
        <dbReference type="Rhea" id="RHEA:14965"/>
        <dbReference type="ChEBI" id="CHEBI:15377"/>
        <dbReference type="ChEBI" id="CHEBI:15378"/>
        <dbReference type="ChEBI" id="CHEBI:29067"/>
        <dbReference type="ChEBI" id="CHEBI:43474"/>
        <dbReference type="ChEBI" id="CHEBI:59918"/>
        <dbReference type="EC" id="3.6.1.7"/>
    </reaction>
</comment>
<dbReference type="EMBL" id="BAABRP010000007">
    <property type="protein sequence ID" value="GAA5513332.1"/>
    <property type="molecule type" value="Genomic_DNA"/>
</dbReference>
<gene>
    <name evidence="7" type="primary">acyP</name>
    <name evidence="7" type="ORF">Dcar01_02065</name>
</gene>
<dbReference type="InterPro" id="IPR036046">
    <property type="entry name" value="Acylphosphatase-like_dom_sf"/>
</dbReference>
<protein>
    <recommendedName>
        <fullName evidence="2 4">acylphosphatase</fullName>
        <ecNumber evidence="2 4">3.6.1.7</ecNumber>
    </recommendedName>
</protein>
<comment type="caution">
    <text evidence="7">The sequence shown here is derived from an EMBL/GenBank/DDBJ whole genome shotgun (WGS) entry which is preliminary data.</text>
</comment>
<dbReference type="Gene3D" id="3.30.70.100">
    <property type="match status" value="1"/>
</dbReference>
<dbReference type="EC" id="3.6.1.7" evidence="2 4"/>
<dbReference type="InterPro" id="IPR001792">
    <property type="entry name" value="Acylphosphatase-like_dom"/>
</dbReference>
<evidence type="ECO:0000256" key="5">
    <source>
        <dbReference type="RuleBase" id="RU004168"/>
    </source>
</evidence>
<evidence type="ECO:0000259" key="6">
    <source>
        <dbReference type="PROSITE" id="PS51160"/>
    </source>
</evidence>
<organism evidence="7 8">
    <name type="scientific">Deinococcus carri</name>
    <dbReference type="NCBI Taxonomy" id="1211323"/>
    <lineage>
        <taxon>Bacteria</taxon>
        <taxon>Thermotogati</taxon>
        <taxon>Deinococcota</taxon>
        <taxon>Deinococci</taxon>
        <taxon>Deinococcales</taxon>
        <taxon>Deinococcaceae</taxon>
        <taxon>Deinococcus</taxon>
    </lineage>
</organism>
<evidence type="ECO:0000256" key="4">
    <source>
        <dbReference type="PROSITE-ProRule" id="PRU00520"/>
    </source>
</evidence>
<evidence type="ECO:0000256" key="1">
    <source>
        <dbReference type="ARBA" id="ARBA00005614"/>
    </source>
</evidence>
<dbReference type="InterPro" id="IPR020456">
    <property type="entry name" value="Acylphosphatase"/>
</dbReference>
<dbReference type="Proteomes" id="UP001401887">
    <property type="component" value="Unassembled WGS sequence"/>
</dbReference>
<reference evidence="7 8" key="1">
    <citation type="submission" date="2024-02" db="EMBL/GenBank/DDBJ databases">
        <title>Deinococcus carri NBRC 110142.</title>
        <authorList>
            <person name="Ichikawa N."/>
            <person name="Katano-Makiyama Y."/>
            <person name="Hidaka K."/>
        </authorList>
    </citation>
    <scope>NUCLEOTIDE SEQUENCE [LARGE SCALE GENOMIC DNA]</scope>
    <source>
        <strain evidence="7 8">NBRC 110142</strain>
    </source>
</reference>
<evidence type="ECO:0000313" key="8">
    <source>
        <dbReference type="Proteomes" id="UP001401887"/>
    </source>
</evidence>
<proteinExistence type="inferred from homology"/>
<feature type="domain" description="Acylphosphatase-like" evidence="6">
    <location>
        <begin position="5"/>
        <end position="90"/>
    </location>
</feature>
<dbReference type="Pfam" id="PF00708">
    <property type="entry name" value="Acylphosphatase"/>
    <property type="match status" value="1"/>
</dbReference>
<dbReference type="PANTHER" id="PTHR47268:SF4">
    <property type="entry name" value="ACYLPHOSPHATASE"/>
    <property type="match status" value="1"/>
</dbReference>
<dbReference type="PROSITE" id="PS51160">
    <property type="entry name" value="ACYLPHOSPHATASE_3"/>
    <property type="match status" value="1"/>
</dbReference>
<dbReference type="SUPFAM" id="SSF54975">
    <property type="entry name" value="Acylphosphatase/BLUF domain-like"/>
    <property type="match status" value="1"/>
</dbReference>
<accession>A0ABP9W7L5</accession>
<keyword evidence="8" id="KW-1185">Reference proteome</keyword>
<evidence type="ECO:0000313" key="7">
    <source>
        <dbReference type="EMBL" id="GAA5513332.1"/>
    </source>
</evidence>
<keyword evidence="4" id="KW-0378">Hydrolase</keyword>
<dbReference type="NCBIfam" id="NF011007">
    <property type="entry name" value="PRK14433.1"/>
    <property type="match status" value="1"/>
</dbReference>